<dbReference type="Pfam" id="PF13416">
    <property type="entry name" value="SBP_bac_8"/>
    <property type="match status" value="1"/>
</dbReference>
<gene>
    <name evidence="2" type="ORF">ACFQRF_11130</name>
</gene>
<dbReference type="PANTHER" id="PTHR43649">
    <property type="entry name" value="ARABINOSE-BINDING PROTEIN-RELATED"/>
    <property type="match status" value="1"/>
</dbReference>
<organism evidence="2 3">
    <name type="scientific">Marinactinospora rubrisoli</name>
    <dbReference type="NCBI Taxonomy" id="2715399"/>
    <lineage>
        <taxon>Bacteria</taxon>
        <taxon>Bacillati</taxon>
        <taxon>Actinomycetota</taxon>
        <taxon>Actinomycetes</taxon>
        <taxon>Streptosporangiales</taxon>
        <taxon>Nocardiopsidaceae</taxon>
        <taxon>Marinactinospora</taxon>
    </lineage>
</organism>
<dbReference type="Gene3D" id="3.40.190.10">
    <property type="entry name" value="Periplasmic binding protein-like II"/>
    <property type="match status" value="2"/>
</dbReference>
<evidence type="ECO:0000313" key="2">
    <source>
        <dbReference type="EMBL" id="MFC7328296.1"/>
    </source>
</evidence>
<comment type="caution">
    <text evidence="2">The sequence shown here is derived from an EMBL/GenBank/DDBJ whole genome shotgun (WGS) entry which is preliminary data.</text>
</comment>
<evidence type="ECO:0000256" key="1">
    <source>
        <dbReference type="SAM" id="MobiDB-lite"/>
    </source>
</evidence>
<dbReference type="PANTHER" id="PTHR43649:SF12">
    <property type="entry name" value="DIACETYLCHITOBIOSE BINDING PROTEIN DASA"/>
    <property type="match status" value="1"/>
</dbReference>
<reference evidence="3" key="1">
    <citation type="journal article" date="2019" name="Int. J. Syst. Evol. Microbiol.">
        <title>The Global Catalogue of Microorganisms (GCM) 10K type strain sequencing project: providing services to taxonomists for standard genome sequencing and annotation.</title>
        <authorList>
            <consortium name="The Broad Institute Genomics Platform"/>
            <consortium name="The Broad Institute Genome Sequencing Center for Infectious Disease"/>
            <person name="Wu L."/>
            <person name="Ma J."/>
        </authorList>
    </citation>
    <scope>NUCLEOTIDE SEQUENCE [LARGE SCALE GENOMIC DNA]</scope>
    <source>
        <strain evidence="3">CGMCC 4.7382</strain>
    </source>
</reference>
<dbReference type="InterPro" id="IPR006059">
    <property type="entry name" value="SBP"/>
</dbReference>
<dbReference type="RefSeq" id="WP_379870943.1">
    <property type="nucleotide sequence ID" value="NZ_JBHTBH010000004.1"/>
</dbReference>
<dbReference type="PROSITE" id="PS51257">
    <property type="entry name" value="PROKAR_LIPOPROTEIN"/>
    <property type="match status" value="1"/>
</dbReference>
<dbReference type="Proteomes" id="UP001596540">
    <property type="component" value="Unassembled WGS sequence"/>
</dbReference>
<proteinExistence type="predicted"/>
<protein>
    <submittedName>
        <fullName evidence="2">ABC transporter substrate-binding protein</fullName>
    </submittedName>
</protein>
<dbReference type="InterPro" id="IPR050490">
    <property type="entry name" value="Bact_solute-bd_prot1"/>
</dbReference>
<feature type="region of interest" description="Disordered" evidence="1">
    <location>
        <begin position="412"/>
        <end position="432"/>
    </location>
</feature>
<dbReference type="CDD" id="cd14748">
    <property type="entry name" value="PBP2_UgpB"/>
    <property type="match status" value="1"/>
</dbReference>
<feature type="compositionally biased region" description="Low complexity" evidence="1">
    <location>
        <begin position="413"/>
        <end position="432"/>
    </location>
</feature>
<dbReference type="SUPFAM" id="SSF53850">
    <property type="entry name" value="Periplasmic binding protein-like II"/>
    <property type="match status" value="1"/>
</dbReference>
<accession>A0ABW2KGC4</accession>
<sequence length="432" mass="46189">MDLKTALNRGGAPVLATALSLSLLAGCASDSAGQQPDTEGATVNLVYAFDGLFTEPFGEITSDLESRTGMTVDLQLAGNSYEDSLARLQNDLTAGNPPDITMVGLNQVRMLADAGAAVPLGEFIESDDEFDSGQYSQEMLDLTTIDGEMYGMPNAVSTLVMYYNADVFAEAGLDPDAPPQTWEEVEEDARAIVESDAATYGHWSDFESVWSFENFLRSNGGSMMDDTETDIAFNDAPGVEVLEYWRGMVESGLMPAFGTDDGREAFFRGDVAMAVDSSAQVGNYERTAGFDMRTAMLPIPADGERQAPGGGNALVITATDPERQRLAWEALKAFVGPEGSTTTTEATGYLPVNAYAAESDEYLAEFLDGSPNRAVVLEQGTSSLVPWFSWPGERGPEIAEELQNGIYRAVSGEQPPQDALDQAADAAAELLP</sequence>
<dbReference type="EMBL" id="JBHTBH010000004">
    <property type="protein sequence ID" value="MFC7328296.1"/>
    <property type="molecule type" value="Genomic_DNA"/>
</dbReference>
<name>A0ABW2KGC4_9ACTN</name>
<keyword evidence="3" id="KW-1185">Reference proteome</keyword>
<evidence type="ECO:0000313" key="3">
    <source>
        <dbReference type="Proteomes" id="UP001596540"/>
    </source>
</evidence>